<evidence type="ECO:0000313" key="5">
    <source>
        <dbReference type="Proteomes" id="UP001629244"/>
    </source>
</evidence>
<feature type="domain" description="Beta-lactamase class A catalytic" evidence="3">
    <location>
        <begin position="168"/>
        <end position="270"/>
    </location>
</feature>
<gene>
    <name evidence="4" type="ORF">ABS767_08270</name>
</gene>
<evidence type="ECO:0000256" key="2">
    <source>
        <dbReference type="SAM" id="SignalP"/>
    </source>
</evidence>
<dbReference type="SUPFAM" id="SSF56601">
    <property type="entry name" value="beta-lactamase/transpeptidase-like"/>
    <property type="match status" value="1"/>
</dbReference>
<dbReference type="EMBL" id="JBELQC010000001">
    <property type="protein sequence ID" value="MFL9840952.1"/>
    <property type="molecule type" value="Genomic_DNA"/>
</dbReference>
<organism evidence="4 5">
    <name type="scientific">Sphingomonas plantiphila</name>
    <dbReference type="NCBI Taxonomy" id="3163295"/>
    <lineage>
        <taxon>Bacteria</taxon>
        <taxon>Pseudomonadati</taxon>
        <taxon>Pseudomonadota</taxon>
        <taxon>Alphaproteobacteria</taxon>
        <taxon>Sphingomonadales</taxon>
        <taxon>Sphingomonadaceae</taxon>
        <taxon>Sphingomonas</taxon>
    </lineage>
</organism>
<sequence length="435" mass="46478">MRIKLLALCLLATPIAPAIAQTPSSTATPATVQPSPALTQRIADLPAIVAAKGDFDAYFASSFRAQIPKDKFDAIGPQIVAQYGAIGAVEKVTVTSPHEATVLLGFERGIATIQLTIDPAPPHAVTGLLIARIEPREDNAQKVQADFRALPGSTAFGVYALGRGITPRFEHGGGQAMPLGSTFKLWVLAEAARQVQAGERRWDDVARIDGQRSLPSGITQSWPMDAPVTLQTLATLMISLSDNTATDTLMRTLGRDKVDAMVARGGARDPGATLPVLTTMEAFRLKTPGNARLAAQWKSVGPDARRKLLADHKTQIAETRIDAALFGEKPLALDVEWFATPRDQAALLDWLRTQGGDTALQIMAANPGTPSAALFDYAGFKGGSETGVIYGSWLLKTRKGNWYAVTGGWTRTDAGVQQTAFMNLMNRLIAQLAAQ</sequence>
<evidence type="ECO:0000256" key="1">
    <source>
        <dbReference type="ARBA" id="ARBA00001526"/>
    </source>
</evidence>
<dbReference type="Gene3D" id="3.40.710.10">
    <property type="entry name" value="DD-peptidase/beta-lactamase superfamily"/>
    <property type="match status" value="1"/>
</dbReference>
<keyword evidence="5" id="KW-1185">Reference proteome</keyword>
<feature type="chain" id="PRO_5046717148" evidence="2">
    <location>
        <begin position="21"/>
        <end position="435"/>
    </location>
</feature>
<dbReference type="GO" id="GO:0016787">
    <property type="term" value="F:hydrolase activity"/>
    <property type="evidence" value="ECO:0007669"/>
    <property type="project" value="UniProtKB-KW"/>
</dbReference>
<accession>A0ABW8YNE5</accession>
<dbReference type="InterPro" id="IPR045155">
    <property type="entry name" value="Beta-lactam_cat"/>
</dbReference>
<keyword evidence="4" id="KW-0378">Hydrolase</keyword>
<proteinExistence type="predicted"/>
<dbReference type="Pfam" id="PF13354">
    <property type="entry name" value="Beta-lactamase2"/>
    <property type="match status" value="1"/>
</dbReference>
<name>A0ABW8YNE5_9SPHN</name>
<comment type="catalytic activity">
    <reaction evidence="1">
        <text>a beta-lactam + H2O = a substituted beta-amino acid</text>
        <dbReference type="Rhea" id="RHEA:20401"/>
        <dbReference type="ChEBI" id="CHEBI:15377"/>
        <dbReference type="ChEBI" id="CHEBI:35627"/>
        <dbReference type="ChEBI" id="CHEBI:140347"/>
        <dbReference type="EC" id="3.5.2.6"/>
    </reaction>
</comment>
<evidence type="ECO:0000259" key="3">
    <source>
        <dbReference type="Pfam" id="PF13354"/>
    </source>
</evidence>
<keyword evidence="2" id="KW-0732">Signal</keyword>
<dbReference type="PANTHER" id="PTHR35333:SF5">
    <property type="entry name" value="CONSERVED LIPOPROTEIN LPQF-RELATED"/>
    <property type="match status" value="1"/>
</dbReference>
<reference evidence="4 5" key="1">
    <citation type="submission" date="2024-06" db="EMBL/GenBank/DDBJ databases">
        <authorList>
            <person name="Kaempfer P."/>
            <person name="Viver T."/>
        </authorList>
    </citation>
    <scope>NUCLEOTIDE SEQUENCE [LARGE SCALE GENOMIC DNA]</scope>
    <source>
        <strain evidence="4 5">ST-64</strain>
    </source>
</reference>
<protein>
    <submittedName>
        <fullName evidence="4">Serine hydrolase</fullName>
    </submittedName>
</protein>
<dbReference type="PANTHER" id="PTHR35333">
    <property type="entry name" value="BETA-LACTAMASE"/>
    <property type="match status" value="1"/>
</dbReference>
<dbReference type="Proteomes" id="UP001629244">
    <property type="component" value="Unassembled WGS sequence"/>
</dbReference>
<dbReference type="InterPro" id="IPR000871">
    <property type="entry name" value="Beta-lactam_class-A"/>
</dbReference>
<dbReference type="InterPro" id="IPR012338">
    <property type="entry name" value="Beta-lactam/transpept-like"/>
</dbReference>
<comment type="caution">
    <text evidence="4">The sequence shown here is derived from an EMBL/GenBank/DDBJ whole genome shotgun (WGS) entry which is preliminary data.</text>
</comment>
<dbReference type="RefSeq" id="WP_408077871.1">
    <property type="nucleotide sequence ID" value="NZ_JBELQC010000001.1"/>
</dbReference>
<evidence type="ECO:0000313" key="4">
    <source>
        <dbReference type="EMBL" id="MFL9840952.1"/>
    </source>
</evidence>
<feature type="signal peptide" evidence="2">
    <location>
        <begin position="1"/>
        <end position="20"/>
    </location>
</feature>